<feature type="region of interest" description="Disordered" evidence="1">
    <location>
        <begin position="65"/>
        <end position="90"/>
    </location>
</feature>
<proteinExistence type="predicted"/>
<accession>A0AAV7PU29</accession>
<comment type="caution">
    <text evidence="2">The sequence shown here is derived from an EMBL/GenBank/DDBJ whole genome shotgun (WGS) entry which is preliminary data.</text>
</comment>
<dbReference type="AlphaFoldDB" id="A0AAV7PU29"/>
<name>A0AAV7PU29_PLEWA</name>
<keyword evidence="3" id="KW-1185">Reference proteome</keyword>
<protein>
    <submittedName>
        <fullName evidence="2">Uncharacterized protein</fullName>
    </submittedName>
</protein>
<feature type="compositionally biased region" description="Basic and acidic residues" evidence="1">
    <location>
        <begin position="37"/>
        <end position="52"/>
    </location>
</feature>
<reference evidence="2" key="1">
    <citation type="journal article" date="2022" name="bioRxiv">
        <title>Sequencing and chromosome-scale assembly of the giantPleurodeles waltlgenome.</title>
        <authorList>
            <person name="Brown T."/>
            <person name="Elewa A."/>
            <person name="Iarovenko S."/>
            <person name="Subramanian E."/>
            <person name="Araus A.J."/>
            <person name="Petzold A."/>
            <person name="Susuki M."/>
            <person name="Suzuki K.-i.T."/>
            <person name="Hayashi T."/>
            <person name="Toyoda A."/>
            <person name="Oliveira C."/>
            <person name="Osipova E."/>
            <person name="Leigh N.D."/>
            <person name="Simon A."/>
            <person name="Yun M.H."/>
        </authorList>
    </citation>
    <scope>NUCLEOTIDE SEQUENCE</scope>
    <source>
        <strain evidence="2">20211129_DDA</strain>
        <tissue evidence="2">Liver</tissue>
    </source>
</reference>
<dbReference type="EMBL" id="JANPWB010000011">
    <property type="protein sequence ID" value="KAJ1131723.1"/>
    <property type="molecule type" value="Genomic_DNA"/>
</dbReference>
<evidence type="ECO:0000313" key="3">
    <source>
        <dbReference type="Proteomes" id="UP001066276"/>
    </source>
</evidence>
<evidence type="ECO:0000313" key="2">
    <source>
        <dbReference type="EMBL" id="KAJ1131723.1"/>
    </source>
</evidence>
<feature type="region of interest" description="Disordered" evidence="1">
    <location>
        <begin position="1"/>
        <end position="53"/>
    </location>
</feature>
<evidence type="ECO:0000256" key="1">
    <source>
        <dbReference type="SAM" id="MobiDB-lite"/>
    </source>
</evidence>
<dbReference type="Proteomes" id="UP001066276">
    <property type="component" value="Chromosome 7"/>
</dbReference>
<organism evidence="2 3">
    <name type="scientific">Pleurodeles waltl</name>
    <name type="common">Iberian ribbed newt</name>
    <dbReference type="NCBI Taxonomy" id="8319"/>
    <lineage>
        <taxon>Eukaryota</taxon>
        <taxon>Metazoa</taxon>
        <taxon>Chordata</taxon>
        <taxon>Craniata</taxon>
        <taxon>Vertebrata</taxon>
        <taxon>Euteleostomi</taxon>
        <taxon>Amphibia</taxon>
        <taxon>Batrachia</taxon>
        <taxon>Caudata</taxon>
        <taxon>Salamandroidea</taxon>
        <taxon>Salamandridae</taxon>
        <taxon>Pleurodelinae</taxon>
        <taxon>Pleurodeles</taxon>
    </lineage>
</organism>
<gene>
    <name evidence="2" type="ORF">NDU88_010056</name>
</gene>
<sequence length="90" mass="9893">MATCKQTNIPEPVRCEGPAVTRGTVPGHTGRSPAISSEERRDRRRLLQEPRLYRPLHGKLETVATLQGRLETTPTPAGTARGSANPCRDY</sequence>